<dbReference type="InterPro" id="IPR041474">
    <property type="entry name" value="NicS_C"/>
</dbReference>
<dbReference type="Pfam" id="PF00440">
    <property type="entry name" value="TetR_N"/>
    <property type="match status" value="1"/>
</dbReference>
<accession>A0A1M5GMU8</accession>
<dbReference type="EMBL" id="FQVB01000038">
    <property type="protein sequence ID" value="SHG05023.1"/>
    <property type="molecule type" value="Genomic_DNA"/>
</dbReference>
<keyword evidence="1 2" id="KW-0238">DNA-binding</keyword>
<dbReference type="PRINTS" id="PR00455">
    <property type="entry name" value="HTHTETR"/>
</dbReference>
<dbReference type="Gene3D" id="1.10.10.60">
    <property type="entry name" value="Homeodomain-like"/>
    <property type="match status" value="1"/>
</dbReference>
<proteinExistence type="predicted"/>
<evidence type="ECO:0000256" key="2">
    <source>
        <dbReference type="PROSITE-ProRule" id="PRU00335"/>
    </source>
</evidence>
<dbReference type="PROSITE" id="PS50977">
    <property type="entry name" value="HTH_TETR_2"/>
    <property type="match status" value="1"/>
</dbReference>
<reference evidence="5" key="1">
    <citation type="submission" date="2016-11" db="EMBL/GenBank/DDBJ databases">
        <authorList>
            <person name="Varghese N."/>
            <person name="Submissions S."/>
        </authorList>
    </citation>
    <scope>NUCLEOTIDE SEQUENCE [LARGE SCALE GENOMIC DNA]</scope>
    <source>
        <strain evidence="5">DSM 9756</strain>
    </source>
</reference>
<evidence type="ECO:0000256" key="1">
    <source>
        <dbReference type="ARBA" id="ARBA00023125"/>
    </source>
</evidence>
<dbReference type="GO" id="GO:0003700">
    <property type="term" value="F:DNA-binding transcription factor activity"/>
    <property type="evidence" value="ECO:0007669"/>
    <property type="project" value="TreeGrafter"/>
</dbReference>
<dbReference type="Proteomes" id="UP000184076">
    <property type="component" value="Unassembled WGS sequence"/>
</dbReference>
<dbReference type="RefSeq" id="WP_073041207.1">
    <property type="nucleotide sequence ID" value="NZ_FQVB01000038.1"/>
</dbReference>
<evidence type="ECO:0000313" key="5">
    <source>
        <dbReference type="Proteomes" id="UP000184076"/>
    </source>
</evidence>
<dbReference type="InterPro" id="IPR036271">
    <property type="entry name" value="Tet_transcr_reg_TetR-rel_C_sf"/>
</dbReference>
<feature type="domain" description="HTH tetR-type" evidence="3">
    <location>
        <begin position="14"/>
        <end position="74"/>
    </location>
</feature>
<dbReference type="InterPro" id="IPR050109">
    <property type="entry name" value="HTH-type_TetR-like_transc_reg"/>
</dbReference>
<evidence type="ECO:0000259" key="3">
    <source>
        <dbReference type="PROSITE" id="PS50977"/>
    </source>
</evidence>
<evidence type="ECO:0000313" key="4">
    <source>
        <dbReference type="EMBL" id="SHG05023.1"/>
    </source>
</evidence>
<dbReference type="PANTHER" id="PTHR30055:SF223">
    <property type="entry name" value="HTH-TYPE TRANSCRIPTIONAL REGULATOR UIDR"/>
    <property type="match status" value="1"/>
</dbReference>
<gene>
    <name evidence="4" type="ORF">SAMN02745206_03174</name>
</gene>
<feature type="DNA-binding region" description="H-T-H motif" evidence="2">
    <location>
        <begin position="37"/>
        <end position="56"/>
    </location>
</feature>
<dbReference type="STRING" id="1121391.SAMN02745206_03174"/>
<name>A0A1M5GMU8_9BACT</name>
<dbReference type="SUPFAM" id="SSF46689">
    <property type="entry name" value="Homeodomain-like"/>
    <property type="match status" value="1"/>
</dbReference>
<dbReference type="AlphaFoldDB" id="A0A1M5GMU8"/>
<dbReference type="Gene3D" id="1.10.357.10">
    <property type="entry name" value="Tetracycline Repressor, domain 2"/>
    <property type="match status" value="1"/>
</dbReference>
<dbReference type="SUPFAM" id="SSF48498">
    <property type="entry name" value="Tetracyclin repressor-like, C-terminal domain"/>
    <property type="match status" value="1"/>
</dbReference>
<dbReference type="InterPro" id="IPR009057">
    <property type="entry name" value="Homeodomain-like_sf"/>
</dbReference>
<dbReference type="PANTHER" id="PTHR30055">
    <property type="entry name" value="HTH-TYPE TRANSCRIPTIONAL REGULATOR RUTR"/>
    <property type="match status" value="1"/>
</dbReference>
<sequence>MAEKSPSRRQREALRYRTEVLQVALRLFSEKGYHRVSMREIAEKAEFSVGTLYNLFKNKEDIYRAIIVEVADRFEAAAGGALRGPGNALERIRAFITACARVVEENAPVIRLYLTLTRGTALNFKAGFDEEVRARDRRILRLLSDVLENGQREGFFRGDMDAEDLAVALDGLLCAFLLKCIEEGEGCRPEDYGAVAEEVFLRGALAPVHGMGTAKECPCT</sequence>
<dbReference type="GO" id="GO:0000976">
    <property type="term" value="F:transcription cis-regulatory region binding"/>
    <property type="evidence" value="ECO:0007669"/>
    <property type="project" value="TreeGrafter"/>
</dbReference>
<organism evidence="4 5">
    <name type="scientific">Desulfacinum infernum DSM 9756</name>
    <dbReference type="NCBI Taxonomy" id="1121391"/>
    <lineage>
        <taxon>Bacteria</taxon>
        <taxon>Pseudomonadati</taxon>
        <taxon>Thermodesulfobacteriota</taxon>
        <taxon>Syntrophobacteria</taxon>
        <taxon>Syntrophobacterales</taxon>
        <taxon>Syntrophobacteraceae</taxon>
        <taxon>Desulfacinum</taxon>
    </lineage>
</organism>
<dbReference type="InterPro" id="IPR001647">
    <property type="entry name" value="HTH_TetR"/>
</dbReference>
<protein>
    <submittedName>
        <fullName evidence="4">Transcriptional regulator, TetR family</fullName>
    </submittedName>
</protein>
<dbReference type="Pfam" id="PF17938">
    <property type="entry name" value="TetR_C_29"/>
    <property type="match status" value="1"/>
</dbReference>
<keyword evidence="5" id="KW-1185">Reference proteome</keyword>